<dbReference type="InterPro" id="IPR036451">
    <property type="entry name" value="CblAdoTrfase-like_sf"/>
</dbReference>
<protein>
    <submittedName>
        <fullName evidence="5">Putative ATP:cob(I)alamin adenosyltransferase</fullName>
    </submittedName>
</protein>
<dbReference type="RefSeq" id="WP_002387479.1">
    <property type="nucleotide sequence ID" value="NZ_GL454434.1"/>
</dbReference>
<accession>A0A125W746</accession>
<dbReference type="GO" id="GO:0005524">
    <property type="term" value="F:ATP binding"/>
    <property type="evidence" value="ECO:0007669"/>
    <property type="project" value="UniProtKB-KW"/>
</dbReference>
<name>A0A125W746_ENTFL</name>
<dbReference type="Gene3D" id="1.20.1200.10">
    <property type="entry name" value="Cobalamin adenosyltransferase-like"/>
    <property type="match status" value="1"/>
</dbReference>
<proteinExistence type="predicted"/>
<dbReference type="InterPro" id="IPR016030">
    <property type="entry name" value="CblAdoTrfase-like"/>
</dbReference>
<keyword evidence="2" id="KW-0547">Nucleotide-binding</keyword>
<dbReference type="AlphaFoldDB" id="A0A125W746"/>
<evidence type="ECO:0000313" key="5">
    <source>
        <dbReference type="EMBL" id="EFM83160.1"/>
    </source>
</evidence>
<sequence length="181" mass="21059">MEKMYRSPYEAYPYLSSKPEDLRCDFELMTDELASMTGLLRGYVQQLDVPEQPALTEELAKICELIYHVNPTTRTKLTVTEDEIAWLLERVNAMNELTYEENRPFVLPMGTICSSYAHILRAKAKDIVRLLYRMDYGGKKIDPQLYDVVNLLSGYFFMLALYLNQLENGEEVPFVSRNYSI</sequence>
<keyword evidence="1 5" id="KW-0808">Transferase</keyword>
<dbReference type="GO" id="GO:0016740">
    <property type="term" value="F:transferase activity"/>
    <property type="evidence" value="ECO:0007669"/>
    <property type="project" value="UniProtKB-KW"/>
</dbReference>
<dbReference type="HOGENOM" id="CLU_128252_0_0_9"/>
<evidence type="ECO:0000256" key="1">
    <source>
        <dbReference type="ARBA" id="ARBA00022679"/>
    </source>
</evidence>
<gene>
    <name evidence="5" type="ORF">HMPREF9498_01165</name>
</gene>
<comment type="caution">
    <text evidence="5">The sequence shown here is derived from an EMBL/GenBank/DDBJ whole genome shotgun (WGS) entry which is preliminary data.</text>
</comment>
<evidence type="ECO:0000259" key="4">
    <source>
        <dbReference type="Pfam" id="PF01923"/>
    </source>
</evidence>
<keyword evidence="3" id="KW-0067">ATP-binding</keyword>
<dbReference type="EMBL" id="AEBR01000031">
    <property type="protein sequence ID" value="EFM83160.1"/>
    <property type="molecule type" value="Genomic_DNA"/>
</dbReference>
<evidence type="ECO:0000256" key="2">
    <source>
        <dbReference type="ARBA" id="ARBA00022741"/>
    </source>
</evidence>
<evidence type="ECO:0000313" key="6">
    <source>
        <dbReference type="Proteomes" id="UP000004846"/>
    </source>
</evidence>
<evidence type="ECO:0000256" key="3">
    <source>
        <dbReference type="ARBA" id="ARBA00022840"/>
    </source>
</evidence>
<reference evidence="5 6" key="1">
    <citation type="submission" date="2010-07" db="EMBL/GenBank/DDBJ databases">
        <authorList>
            <person name="Sid Ahmed O."/>
        </authorList>
    </citation>
    <scope>NUCLEOTIDE SEQUENCE [LARGE SCALE GENOMIC DNA]</scope>
    <source>
        <strain evidence="5 6">TX4248</strain>
    </source>
</reference>
<dbReference type="Pfam" id="PF01923">
    <property type="entry name" value="Cob_adeno_trans"/>
    <property type="match status" value="1"/>
</dbReference>
<dbReference type="SUPFAM" id="SSF89028">
    <property type="entry name" value="Cobalamin adenosyltransferase-like"/>
    <property type="match status" value="1"/>
</dbReference>
<organism evidence="5 6">
    <name type="scientific">Enterococcus faecalis TX4248</name>
    <dbReference type="NCBI Taxonomy" id="749495"/>
    <lineage>
        <taxon>Bacteria</taxon>
        <taxon>Bacillati</taxon>
        <taxon>Bacillota</taxon>
        <taxon>Bacilli</taxon>
        <taxon>Lactobacillales</taxon>
        <taxon>Enterococcaceae</taxon>
        <taxon>Enterococcus</taxon>
    </lineage>
</organism>
<feature type="domain" description="Cobalamin adenosyltransferase-like" evidence="4">
    <location>
        <begin position="29"/>
        <end position="162"/>
    </location>
</feature>
<dbReference type="Proteomes" id="UP000004846">
    <property type="component" value="Unassembled WGS sequence"/>
</dbReference>